<feature type="compositionally biased region" description="Low complexity" evidence="1">
    <location>
        <begin position="149"/>
        <end position="162"/>
    </location>
</feature>
<dbReference type="Proteomes" id="UP000037035">
    <property type="component" value="Unassembled WGS sequence"/>
</dbReference>
<comment type="caution">
    <text evidence="2">The sequence shown here is derived from an EMBL/GenBank/DDBJ whole genome shotgun (WGS) entry which is preliminary data.</text>
</comment>
<dbReference type="EMBL" id="LAVV01008391">
    <property type="protein sequence ID" value="KNZ52910.1"/>
    <property type="molecule type" value="Genomic_DNA"/>
</dbReference>
<gene>
    <name evidence="2" type="ORF">VP01_33g3</name>
</gene>
<dbReference type="OrthoDB" id="2498616at2759"/>
<organism evidence="2 3">
    <name type="scientific">Puccinia sorghi</name>
    <dbReference type="NCBI Taxonomy" id="27349"/>
    <lineage>
        <taxon>Eukaryota</taxon>
        <taxon>Fungi</taxon>
        <taxon>Dikarya</taxon>
        <taxon>Basidiomycota</taxon>
        <taxon>Pucciniomycotina</taxon>
        <taxon>Pucciniomycetes</taxon>
        <taxon>Pucciniales</taxon>
        <taxon>Pucciniaceae</taxon>
        <taxon>Puccinia</taxon>
    </lineage>
</organism>
<protein>
    <submittedName>
        <fullName evidence="2">Uncharacterized protein</fullName>
    </submittedName>
</protein>
<feature type="region of interest" description="Disordered" evidence="1">
    <location>
        <begin position="135"/>
        <end position="162"/>
    </location>
</feature>
<keyword evidence="3" id="KW-1185">Reference proteome</keyword>
<name>A0A0L6UYI0_9BASI</name>
<evidence type="ECO:0000313" key="3">
    <source>
        <dbReference type="Proteomes" id="UP000037035"/>
    </source>
</evidence>
<dbReference type="AlphaFoldDB" id="A0A0L6UYI0"/>
<evidence type="ECO:0000313" key="2">
    <source>
        <dbReference type="EMBL" id="KNZ52910.1"/>
    </source>
</evidence>
<accession>A0A0L6UYI0</accession>
<sequence>MISSRRSHTGSPAVDEWCIPVKLQAPAAPPTRPTNIATTSTTRLTDETLIRLHRLSALESPPLGSAEFERVKGGIEAMLGMVDSVKEFEFGEEERAEDGKRMMADGRIWPTDESMPIDWDHLVQTQEAFLASRQTNLPGPKASRPTHPSSIPNSSSQSLAALQMATQGLHFVTRRGLGSQPHQENSFYVAKLPLTSKNKNPS</sequence>
<feature type="region of interest" description="Disordered" evidence="1">
    <location>
        <begin position="174"/>
        <end position="202"/>
    </location>
</feature>
<dbReference type="VEuPathDB" id="FungiDB:VP01_33g3"/>
<proteinExistence type="predicted"/>
<evidence type="ECO:0000256" key="1">
    <source>
        <dbReference type="SAM" id="MobiDB-lite"/>
    </source>
</evidence>
<reference evidence="2 3" key="1">
    <citation type="submission" date="2015-08" db="EMBL/GenBank/DDBJ databases">
        <title>Next Generation Sequencing and Analysis of the Genome of Puccinia sorghi L Schw, the Causal Agent of Maize Common Rust.</title>
        <authorList>
            <person name="Rochi L."/>
            <person name="Burguener G."/>
            <person name="Darino M."/>
            <person name="Turjanski A."/>
            <person name="Kreff E."/>
            <person name="Dieguez M.J."/>
            <person name="Sacco F."/>
        </authorList>
    </citation>
    <scope>NUCLEOTIDE SEQUENCE [LARGE SCALE GENOMIC DNA]</scope>
    <source>
        <strain evidence="2 3">RO10H11247</strain>
    </source>
</reference>